<dbReference type="InterPro" id="IPR047057">
    <property type="entry name" value="MerR_fam"/>
</dbReference>
<dbReference type="InterPro" id="IPR012925">
    <property type="entry name" value="TipAS_dom"/>
</dbReference>
<dbReference type="SUPFAM" id="SSF46955">
    <property type="entry name" value="Putative DNA-binding domain"/>
    <property type="match status" value="1"/>
</dbReference>
<dbReference type="InterPro" id="IPR036244">
    <property type="entry name" value="TipA-like_antibiotic-bd"/>
</dbReference>
<dbReference type="PANTHER" id="PTHR30204">
    <property type="entry name" value="REDOX-CYCLING DRUG-SENSING TRANSCRIPTIONAL ACTIVATOR SOXR"/>
    <property type="match status" value="1"/>
</dbReference>
<dbReference type="Gene3D" id="1.10.1660.10">
    <property type="match status" value="1"/>
</dbReference>
<keyword evidence="2" id="KW-0238">DNA-binding</keyword>
<dbReference type="Gene3D" id="1.10.490.50">
    <property type="entry name" value="Antibiotic binding domain of TipA-like multidrug resistance regulators"/>
    <property type="match status" value="1"/>
</dbReference>
<dbReference type="SMART" id="SM00422">
    <property type="entry name" value="HTH_MERR"/>
    <property type="match status" value="1"/>
</dbReference>
<dbReference type="GO" id="GO:0003677">
    <property type="term" value="F:DNA binding"/>
    <property type="evidence" value="ECO:0007669"/>
    <property type="project" value="UniProtKB-KW"/>
</dbReference>
<sequence length="251" mass="28649">MYSIGKLAVMAGVTRRTLHFYDRIGLLPAGRDPNNGYRRYSGADALRLQQIMLYRELDVPVAEIKDLLDAPNHSTLQALERHRERLLADHDRLGRLLRTVETTLESIQRGTPMTSPSLFDGFSPEKQEAYAQEAAERWDADLVKASNQRWNNLSEQERQAILDEGNAIYRDMADLIECAVTDAAVQAVVQRWHQHLQHFYQPSRDMLRGLADLCVNDGRFTDNIDRFGAGLAEFMNEAIHCYCDRLEAADD</sequence>
<evidence type="ECO:0000259" key="5">
    <source>
        <dbReference type="PROSITE" id="PS50937"/>
    </source>
</evidence>
<evidence type="ECO:0000256" key="4">
    <source>
        <dbReference type="ARBA" id="ARBA00023163"/>
    </source>
</evidence>
<evidence type="ECO:0000313" key="6">
    <source>
        <dbReference type="EMBL" id="GGX68267.1"/>
    </source>
</evidence>
<dbReference type="Pfam" id="PF13411">
    <property type="entry name" value="MerR_1"/>
    <property type="match status" value="1"/>
</dbReference>
<evidence type="ECO:0000313" key="7">
    <source>
        <dbReference type="Proteomes" id="UP000626148"/>
    </source>
</evidence>
<organism evidence="6 7">
    <name type="scientific">Saccharospirillum salsuginis</name>
    <dbReference type="NCBI Taxonomy" id="418750"/>
    <lineage>
        <taxon>Bacteria</taxon>
        <taxon>Pseudomonadati</taxon>
        <taxon>Pseudomonadota</taxon>
        <taxon>Gammaproteobacteria</taxon>
        <taxon>Oceanospirillales</taxon>
        <taxon>Saccharospirillaceae</taxon>
        <taxon>Saccharospirillum</taxon>
    </lineage>
</organism>
<dbReference type="PRINTS" id="PR00040">
    <property type="entry name" value="HTHMERR"/>
</dbReference>
<dbReference type="EMBL" id="BMXR01000012">
    <property type="protein sequence ID" value="GGX68267.1"/>
    <property type="molecule type" value="Genomic_DNA"/>
</dbReference>
<dbReference type="RefSeq" id="WP_189612032.1">
    <property type="nucleotide sequence ID" value="NZ_BMXR01000012.1"/>
</dbReference>
<dbReference type="InterPro" id="IPR009061">
    <property type="entry name" value="DNA-bd_dom_put_sf"/>
</dbReference>
<dbReference type="Pfam" id="PF07739">
    <property type="entry name" value="TipAS"/>
    <property type="match status" value="1"/>
</dbReference>
<dbReference type="PROSITE" id="PS50937">
    <property type="entry name" value="HTH_MERR_2"/>
    <property type="match status" value="1"/>
</dbReference>
<keyword evidence="3" id="KW-0010">Activator</keyword>
<protein>
    <submittedName>
        <fullName evidence="6">MerR family transcriptional regulator</fullName>
    </submittedName>
</protein>
<name>A0A918NHL6_9GAMM</name>
<evidence type="ECO:0000256" key="3">
    <source>
        <dbReference type="ARBA" id="ARBA00023159"/>
    </source>
</evidence>
<reference evidence="6" key="2">
    <citation type="submission" date="2020-09" db="EMBL/GenBank/DDBJ databases">
        <authorList>
            <person name="Sun Q."/>
            <person name="Kim S."/>
        </authorList>
    </citation>
    <scope>NUCLEOTIDE SEQUENCE</scope>
    <source>
        <strain evidence="6">KCTC 22169</strain>
    </source>
</reference>
<dbReference type="SUPFAM" id="SSF89082">
    <property type="entry name" value="Antibiotic binding domain of TipA-like multidrug resistance regulators"/>
    <property type="match status" value="1"/>
</dbReference>
<dbReference type="GO" id="GO:0003700">
    <property type="term" value="F:DNA-binding transcription factor activity"/>
    <property type="evidence" value="ECO:0007669"/>
    <property type="project" value="InterPro"/>
</dbReference>
<reference evidence="6" key="1">
    <citation type="journal article" date="2014" name="Int. J. Syst. Evol. Microbiol.">
        <title>Complete genome sequence of Corynebacterium casei LMG S-19264T (=DSM 44701T), isolated from a smear-ripened cheese.</title>
        <authorList>
            <consortium name="US DOE Joint Genome Institute (JGI-PGF)"/>
            <person name="Walter F."/>
            <person name="Albersmeier A."/>
            <person name="Kalinowski J."/>
            <person name="Ruckert C."/>
        </authorList>
    </citation>
    <scope>NUCLEOTIDE SEQUENCE</scope>
    <source>
        <strain evidence="6">KCTC 22169</strain>
    </source>
</reference>
<gene>
    <name evidence="6" type="ORF">GCM10007392_39790</name>
</gene>
<dbReference type="InterPro" id="IPR000551">
    <property type="entry name" value="MerR-type_HTH_dom"/>
</dbReference>
<evidence type="ECO:0000256" key="1">
    <source>
        <dbReference type="ARBA" id="ARBA00023015"/>
    </source>
</evidence>
<feature type="domain" description="HTH merR-type" evidence="5">
    <location>
        <begin position="1"/>
        <end position="70"/>
    </location>
</feature>
<keyword evidence="7" id="KW-1185">Reference proteome</keyword>
<accession>A0A918NHL6</accession>
<keyword evidence="1" id="KW-0805">Transcription regulation</keyword>
<dbReference type="PROSITE" id="PS00552">
    <property type="entry name" value="HTH_MERR_1"/>
    <property type="match status" value="1"/>
</dbReference>
<evidence type="ECO:0000256" key="2">
    <source>
        <dbReference type="ARBA" id="ARBA00023125"/>
    </source>
</evidence>
<dbReference type="CDD" id="cd01106">
    <property type="entry name" value="HTH_TipAL-Mta"/>
    <property type="match status" value="1"/>
</dbReference>
<dbReference type="PANTHER" id="PTHR30204:SF90">
    <property type="entry name" value="HTH-TYPE TRANSCRIPTIONAL ACTIVATOR MTA"/>
    <property type="match status" value="1"/>
</dbReference>
<proteinExistence type="predicted"/>
<dbReference type="AlphaFoldDB" id="A0A918NHL6"/>
<keyword evidence="4" id="KW-0804">Transcription</keyword>
<comment type="caution">
    <text evidence="6">The sequence shown here is derived from an EMBL/GenBank/DDBJ whole genome shotgun (WGS) entry which is preliminary data.</text>
</comment>
<dbReference type="Proteomes" id="UP000626148">
    <property type="component" value="Unassembled WGS sequence"/>
</dbReference>